<comment type="caution">
    <text evidence="12">The sequence shown here is derived from an EMBL/GenBank/DDBJ whole genome shotgun (WGS) entry which is preliminary data.</text>
</comment>
<organism evidence="12 13">
    <name type="scientific">Parachlamydia acanthamoebae</name>
    <dbReference type="NCBI Taxonomy" id="83552"/>
    <lineage>
        <taxon>Bacteria</taxon>
        <taxon>Pseudomonadati</taxon>
        <taxon>Chlamydiota</taxon>
        <taxon>Chlamydiia</taxon>
        <taxon>Parachlamydiales</taxon>
        <taxon>Parachlamydiaceae</taxon>
        <taxon>Parachlamydia</taxon>
    </lineage>
</organism>
<comment type="cofactor">
    <cofactor evidence="11">
        <name>Mn(2+)</name>
        <dbReference type="ChEBI" id="CHEBI:29035"/>
    </cofactor>
    <text evidence="11">Binds 2 manganese ions per subunit.</text>
</comment>
<dbReference type="GO" id="GO:0170057">
    <property type="term" value="F:RNA ligase (GTP) activity"/>
    <property type="evidence" value="ECO:0007669"/>
    <property type="project" value="UniProtKB-EC"/>
</dbReference>
<evidence type="ECO:0000256" key="6">
    <source>
        <dbReference type="ARBA" id="ARBA00023134"/>
    </source>
</evidence>
<comment type="catalytic activity">
    <reaction evidence="8">
        <text>a 3'-end 3'-phospho-ribonucleotide-RNA + a 5'-end dephospho-ribonucleoside-RNA + GTP = a ribonucleotidyl-ribonucleotide-RNA + GMP + diphosphate</text>
        <dbReference type="Rhea" id="RHEA:68076"/>
        <dbReference type="Rhea" id="RHEA-COMP:10463"/>
        <dbReference type="Rhea" id="RHEA-COMP:13936"/>
        <dbReference type="Rhea" id="RHEA-COMP:17355"/>
        <dbReference type="ChEBI" id="CHEBI:33019"/>
        <dbReference type="ChEBI" id="CHEBI:37565"/>
        <dbReference type="ChEBI" id="CHEBI:58115"/>
        <dbReference type="ChEBI" id="CHEBI:83062"/>
        <dbReference type="ChEBI" id="CHEBI:138284"/>
        <dbReference type="ChEBI" id="CHEBI:173118"/>
        <dbReference type="EC" id="6.5.1.8"/>
    </reaction>
</comment>
<accession>A0A0C1E825</accession>
<dbReference type="InterPro" id="IPR001233">
    <property type="entry name" value="RtcB"/>
</dbReference>
<sequence length="467" mass="51140">MSSSCNLKSEEFSMAITPQAFQHLLGSTILMPKERNEAWRLYKQVCPDEALAFVHHLKQKTEALRQSCLLRSTPIPYQTWGAACIEQDAIHQMNHAMRLPIAVAGALMPDAHMGYGLPIGGVLAVENAVIPYAVGVDIACRMMLSVYPESPEALRDFHSTRHQAFQEVLLANTVFGSGPMGQHEGKIEHPVLEEKHWQGTKLTRGLRQTGIRQIGTSGGGNHFVEWGELEIGSSENPLGLQVGKYVALLSHSGSRGVGAKIADHYTKWAMEQMPTLEQSVRHLAWLPLDSEAGLEYWDAMQLAGKFASANHHVIHQRISQALGLTPLTSVENHHNFAWKESVIIDGIEKEWIVHRKGATPAGKDVLGIIPGTMADVGFLVRGKGHAAALNSASHGSGRQMSRTRAKQNITSEQHAAYLSQRGVKLIGGGLDEAPQAYKPIEQVIEAQSDLVEVLGVFQPRIVRMASD</sequence>
<evidence type="ECO:0000256" key="1">
    <source>
        <dbReference type="ARBA" id="ARBA00012726"/>
    </source>
</evidence>
<keyword evidence="7 11" id="KW-0464">Manganese</keyword>
<protein>
    <recommendedName>
        <fullName evidence="1">3'-phosphate/5'-hydroxy nucleic acid ligase</fullName>
        <ecNumber evidence="1">6.5.1.8</ecNumber>
    </recommendedName>
</protein>
<feature type="binding site" evidence="10">
    <location>
        <begin position="394"/>
        <end position="397"/>
    </location>
    <ligand>
        <name>GMP</name>
        <dbReference type="ChEBI" id="CHEBI:58115"/>
    </ligand>
</feature>
<dbReference type="GO" id="GO:0006281">
    <property type="term" value="P:DNA repair"/>
    <property type="evidence" value="ECO:0007669"/>
    <property type="project" value="TreeGrafter"/>
</dbReference>
<dbReference type="PATRIC" id="fig|83552.4.peg.2587"/>
<dbReference type="PANTHER" id="PTHR43749:SF2">
    <property type="entry name" value="RNA-SPLICING LIGASE RTCB"/>
    <property type="match status" value="1"/>
</dbReference>
<keyword evidence="3 11" id="KW-0479">Metal-binding</keyword>
<keyword evidence="2 12" id="KW-0436">Ligase</keyword>
<dbReference type="SUPFAM" id="SSF103365">
    <property type="entry name" value="Hypothetical protein PH1602"/>
    <property type="match status" value="1"/>
</dbReference>
<evidence type="ECO:0000256" key="8">
    <source>
        <dbReference type="ARBA" id="ARBA00047746"/>
    </source>
</evidence>
<dbReference type="InterPro" id="IPR052915">
    <property type="entry name" value="RtcB-like"/>
</dbReference>
<feature type="binding site" evidence="10">
    <location>
        <begin position="370"/>
        <end position="373"/>
    </location>
    <ligand>
        <name>GMP</name>
        <dbReference type="ChEBI" id="CHEBI:58115"/>
    </ligand>
</feature>
<dbReference type="PANTHER" id="PTHR43749">
    <property type="entry name" value="RNA-SPLICING LIGASE RTCB"/>
    <property type="match status" value="1"/>
</dbReference>
<feature type="binding site" evidence="11">
    <location>
        <position position="222"/>
    </location>
    <ligand>
        <name>Mn(2+)</name>
        <dbReference type="ChEBI" id="CHEBI:29035"/>
        <label>1</label>
    </ligand>
</feature>
<feature type="binding site" evidence="11">
    <location>
        <position position="251"/>
    </location>
    <ligand>
        <name>Mn(2+)</name>
        <dbReference type="ChEBI" id="CHEBI:29035"/>
        <label>2</label>
    </ligand>
</feature>
<evidence type="ECO:0000256" key="4">
    <source>
        <dbReference type="ARBA" id="ARBA00022741"/>
    </source>
</evidence>
<dbReference type="Pfam" id="PF01139">
    <property type="entry name" value="RtcB"/>
    <property type="match status" value="1"/>
</dbReference>
<reference evidence="12 13" key="1">
    <citation type="journal article" date="2014" name="Mol. Biol. Evol.">
        <title>Massive expansion of Ubiquitination-related gene families within the Chlamydiae.</title>
        <authorList>
            <person name="Domman D."/>
            <person name="Collingro A."/>
            <person name="Lagkouvardos I."/>
            <person name="Gehre L."/>
            <person name="Weinmaier T."/>
            <person name="Rattei T."/>
            <person name="Subtil A."/>
            <person name="Horn M."/>
        </authorList>
    </citation>
    <scope>NUCLEOTIDE SEQUENCE [LARGE SCALE GENOMIC DNA]</scope>
    <source>
        <strain evidence="12 13">OEW1</strain>
    </source>
</reference>
<dbReference type="InterPro" id="IPR036025">
    <property type="entry name" value="RtcB-like_sf"/>
</dbReference>
<evidence type="ECO:0000313" key="12">
    <source>
        <dbReference type="EMBL" id="KIA76303.1"/>
    </source>
</evidence>
<evidence type="ECO:0000256" key="5">
    <source>
        <dbReference type="ARBA" id="ARBA00022800"/>
    </source>
</evidence>
<name>A0A0C1E825_9BACT</name>
<feature type="binding site" evidence="10">
    <location>
        <begin position="221"/>
        <end position="225"/>
    </location>
    <ligand>
        <name>GMP</name>
        <dbReference type="ChEBI" id="CHEBI:58115"/>
    </ligand>
</feature>
<evidence type="ECO:0000256" key="3">
    <source>
        <dbReference type="ARBA" id="ARBA00022723"/>
    </source>
</evidence>
<dbReference type="AlphaFoldDB" id="A0A0C1E825"/>
<dbReference type="GO" id="GO:0003909">
    <property type="term" value="F:DNA ligase activity"/>
    <property type="evidence" value="ECO:0007669"/>
    <property type="project" value="TreeGrafter"/>
</dbReference>
<dbReference type="GO" id="GO:0005525">
    <property type="term" value="F:GTP binding"/>
    <property type="evidence" value="ECO:0007669"/>
    <property type="project" value="UniProtKB-KW"/>
</dbReference>
<dbReference type="GO" id="GO:0042245">
    <property type="term" value="P:RNA repair"/>
    <property type="evidence" value="ECO:0007669"/>
    <property type="project" value="UniProtKB-KW"/>
</dbReference>
<evidence type="ECO:0000313" key="13">
    <source>
        <dbReference type="Proteomes" id="UP000031307"/>
    </source>
</evidence>
<dbReference type="Proteomes" id="UP000031307">
    <property type="component" value="Unassembled WGS sequence"/>
</dbReference>
<dbReference type="EC" id="6.5.1.8" evidence="1"/>
<keyword evidence="6 10" id="KW-0342">GTP-binding</keyword>
<feature type="active site" description="GMP-histidine intermediate" evidence="9">
    <location>
        <position position="394"/>
    </location>
</feature>
<gene>
    <name evidence="12" type="primary">rtcB_2</name>
    <name evidence="12" type="ORF">DB43_AM00180</name>
</gene>
<evidence type="ECO:0000256" key="2">
    <source>
        <dbReference type="ARBA" id="ARBA00022598"/>
    </source>
</evidence>
<dbReference type="EMBL" id="JSAM01000123">
    <property type="protein sequence ID" value="KIA76303.1"/>
    <property type="molecule type" value="Genomic_DNA"/>
</dbReference>
<proteinExistence type="predicted"/>
<keyword evidence="4 10" id="KW-0547">Nucleotide-binding</keyword>
<dbReference type="Gene3D" id="3.90.1860.10">
    <property type="entry name" value="tRNA-splicing ligase RtcB"/>
    <property type="match status" value="1"/>
</dbReference>
<keyword evidence="5" id="KW-0692">RNA repair</keyword>
<evidence type="ECO:0000256" key="10">
    <source>
        <dbReference type="PIRSR" id="PIRSR601233-2"/>
    </source>
</evidence>
<evidence type="ECO:0000256" key="9">
    <source>
        <dbReference type="PIRSR" id="PIRSR601233-1"/>
    </source>
</evidence>
<dbReference type="GO" id="GO:0030145">
    <property type="term" value="F:manganese ion binding"/>
    <property type="evidence" value="ECO:0007669"/>
    <property type="project" value="TreeGrafter"/>
</dbReference>
<evidence type="ECO:0000256" key="11">
    <source>
        <dbReference type="PIRSR" id="PIRSR601233-3"/>
    </source>
</evidence>
<feature type="binding site" evidence="11">
    <location>
        <position position="334"/>
    </location>
    <ligand>
        <name>Mn(2+)</name>
        <dbReference type="ChEBI" id="CHEBI:29035"/>
        <label>2</label>
    </ligand>
</feature>
<feature type="binding site" evidence="10">
    <location>
        <begin position="334"/>
        <end position="335"/>
    </location>
    <ligand>
        <name>GMP</name>
        <dbReference type="ChEBI" id="CHEBI:58115"/>
    </ligand>
</feature>
<feature type="binding site" evidence="11">
    <location>
        <position position="137"/>
    </location>
    <ligand>
        <name>Mn(2+)</name>
        <dbReference type="ChEBI" id="CHEBI:29035"/>
        <label>1</label>
    </ligand>
</feature>
<dbReference type="GO" id="GO:0006396">
    <property type="term" value="P:RNA processing"/>
    <property type="evidence" value="ECO:0007669"/>
    <property type="project" value="InterPro"/>
</dbReference>
<evidence type="ECO:0000256" key="7">
    <source>
        <dbReference type="ARBA" id="ARBA00023211"/>
    </source>
</evidence>